<evidence type="ECO:0000256" key="4">
    <source>
        <dbReference type="SAM" id="SignalP"/>
    </source>
</evidence>
<dbReference type="Gene3D" id="2.170.130.10">
    <property type="entry name" value="TonB-dependent receptor, plug domain"/>
    <property type="match status" value="1"/>
</dbReference>
<dbReference type="InterPro" id="IPR036942">
    <property type="entry name" value="Beta-barrel_TonB_sf"/>
</dbReference>
<proteinExistence type="predicted"/>
<evidence type="ECO:0000256" key="1">
    <source>
        <dbReference type="ARBA" id="ARBA00004442"/>
    </source>
</evidence>
<feature type="signal peptide" evidence="4">
    <location>
        <begin position="1"/>
        <end position="22"/>
    </location>
</feature>
<feature type="domain" description="TonB-dependent receptor plug" evidence="5">
    <location>
        <begin position="145"/>
        <end position="223"/>
    </location>
</feature>
<dbReference type="AlphaFoldDB" id="A0A2S1SHC1"/>
<dbReference type="EMBL" id="CP029187">
    <property type="protein sequence ID" value="AWI25742.1"/>
    <property type="molecule type" value="Genomic_DNA"/>
</dbReference>
<dbReference type="InterPro" id="IPR037066">
    <property type="entry name" value="Plug_dom_sf"/>
</dbReference>
<evidence type="ECO:0000313" key="7">
    <source>
        <dbReference type="Proteomes" id="UP000244937"/>
    </source>
</evidence>
<comment type="subcellular location">
    <subcellularLocation>
        <location evidence="1">Cell outer membrane</location>
    </subcellularLocation>
</comment>
<sequence>MIKKKRLLFILFFLICWTPFFAQQKQPLKNIIRDIEKEHGIHFNFIEEQIDNIEITPPDPSFTLAKKIFYLEGHTPLHFDVIGGTYVSVSLKKTTEAPPESEMKVSLEEVAVDKYLTTGISKKADGVYQIKPKKLGILPGLTDPDVLQTMQQIPGIYSADETVSNINIRGGTHDETLFLWNGLRMFQTGHFFGLISAFNPYLNDKIEIYKNGTSAFYGESVSGVVAISSGLVETDSTTCLSSNMIWAGFNTKIHTSEKGVLTLSARRSMTDFFSSPTYKKYYNRIFQNTIVTDLNDNQAINFQSDEYFYFYDTTVQYQQKIGEKNELSFSAIAIRNSLDLYESTFNSGITISKNSTLGQQNLGAILSWKTNWDAKNTSEISIYSSNYNLDSRYENISNSQIQKQKNSITDTGLRLAHHYMLSDLWKFSSGYQYIETGVRNDEEVNNPAFLKLSKKVLRTHVAILETDWKAPDRQTAFRLGLRSNYIKEFEKLLFEPRMQFSHSFNGKFRMTFSAEQKSQSTSQVVDLQQDFLGVEKRRWVIADNAQIPIQRSRQVEIGLAYKDKKWLVTFDNYLKKVQGISTSGQSFQNQLEFVKLNGSYLVYGSELLVQRNLGRYYVWLSYSYNNNKYNFPDYIPPKFANNYEVSHMVSGALIYDWKKLKTALGAKWYSGRAETTPISTALTPNQPGIIYNNPNNENLGDFFQVNFSVSYAWKLNKKNLFEASFSILNLLNKRNTINRYYRVNTATNSAESVNTYALERTPNLSLKLQL</sequence>
<feature type="chain" id="PRO_5015758042" evidence="4">
    <location>
        <begin position="23"/>
        <end position="770"/>
    </location>
</feature>
<protein>
    <submittedName>
        <fullName evidence="6">TonB-dependent receptor</fullName>
    </submittedName>
</protein>
<keyword evidence="6" id="KW-0675">Receptor</keyword>
<evidence type="ECO:0000256" key="3">
    <source>
        <dbReference type="ARBA" id="ARBA00023237"/>
    </source>
</evidence>
<name>A0A2S1SHC1_9FLAO</name>
<dbReference type="GO" id="GO:0009279">
    <property type="term" value="C:cell outer membrane"/>
    <property type="evidence" value="ECO:0007669"/>
    <property type="project" value="UniProtKB-SubCell"/>
</dbReference>
<evidence type="ECO:0000313" key="6">
    <source>
        <dbReference type="EMBL" id="AWI25742.1"/>
    </source>
</evidence>
<dbReference type="KEGG" id="fpal:HYN49_07420"/>
<keyword evidence="7" id="KW-1185">Reference proteome</keyword>
<keyword evidence="2" id="KW-0472">Membrane</keyword>
<keyword evidence="3" id="KW-0998">Cell outer membrane</keyword>
<gene>
    <name evidence="6" type="ORF">HYN49_07420</name>
</gene>
<organism evidence="6 7">
    <name type="scientific">Flavobacterium pallidum</name>
    <dbReference type="NCBI Taxonomy" id="2172098"/>
    <lineage>
        <taxon>Bacteria</taxon>
        <taxon>Pseudomonadati</taxon>
        <taxon>Bacteroidota</taxon>
        <taxon>Flavobacteriia</taxon>
        <taxon>Flavobacteriales</taxon>
        <taxon>Flavobacteriaceae</taxon>
        <taxon>Flavobacterium</taxon>
    </lineage>
</organism>
<dbReference type="OrthoDB" id="9803050at2"/>
<reference evidence="6 7" key="1">
    <citation type="submission" date="2018-05" db="EMBL/GenBank/DDBJ databases">
        <title>Genome sequencing of Flavobacterium sp. HYN0049.</title>
        <authorList>
            <person name="Yi H."/>
            <person name="Baek C."/>
        </authorList>
    </citation>
    <scope>NUCLEOTIDE SEQUENCE [LARGE SCALE GENOMIC DNA]</scope>
    <source>
        <strain evidence="6 7">HYN0049</strain>
    </source>
</reference>
<dbReference type="Gene3D" id="2.40.170.20">
    <property type="entry name" value="TonB-dependent receptor, beta-barrel domain"/>
    <property type="match status" value="1"/>
</dbReference>
<dbReference type="SUPFAM" id="SSF56935">
    <property type="entry name" value="Porins"/>
    <property type="match status" value="1"/>
</dbReference>
<evidence type="ECO:0000259" key="5">
    <source>
        <dbReference type="Pfam" id="PF07715"/>
    </source>
</evidence>
<dbReference type="InterPro" id="IPR012910">
    <property type="entry name" value="Plug_dom"/>
</dbReference>
<keyword evidence="4" id="KW-0732">Signal</keyword>
<dbReference type="Proteomes" id="UP000244937">
    <property type="component" value="Chromosome"/>
</dbReference>
<evidence type="ECO:0000256" key="2">
    <source>
        <dbReference type="ARBA" id="ARBA00023136"/>
    </source>
</evidence>
<accession>A0A2S1SHC1</accession>
<dbReference type="Pfam" id="PF07715">
    <property type="entry name" value="Plug"/>
    <property type="match status" value="1"/>
</dbReference>